<proteinExistence type="predicted"/>
<dbReference type="AlphaFoldDB" id="A0A1F4W1C8"/>
<protein>
    <submittedName>
        <fullName evidence="1">Uncharacterized protein</fullName>
    </submittedName>
</protein>
<dbReference type="Proteomes" id="UP000176614">
    <property type="component" value="Unassembled WGS sequence"/>
</dbReference>
<name>A0A1F4W1C8_UNCKA</name>
<accession>A0A1F4W1C8</accession>
<comment type="caution">
    <text evidence="1">The sequence shown here is derived from an EMBL/GenBank/DDBJ whole genome shotgun (WGS) entry which is preliminary data.</text>
</comment>
<gene>
    <name evidence="1" type="ORF">A2264_00470</name>
</gene>
<dbReference type="EMBL" id="MEVT01000008">
    <property type="protein sequence ID" value="OGC63155.1"/>
    <property type="molecule type" value="Genomic_DNA"/>
</dbReference>
<reference evidence="1 2" key="1">
    <citation type="journal article" date="2016" name="Nat. Commun.">
        <title>Thousands of microbial genomes shed light on interconnected biogeochemical processes in an aquifer system.</title>
        <authorList>
            <person name="Anantharaman K."/>
            <person name="Brown C.T."/>
            <person name="Hug L.A."/>
            <person name="Sharon I."/>
            <person name="Castelle C.J."/>
            <person name="Probst A.J."/>
            <person name="Thomas B.C."/>
            <person name="Singh A."/>
            <person name="Wilkins M.J."/>
            <person name="Karaoz U."/>
            <person name="Brodie E.L."/>
            <person name="Williams K.H."/>
            <person name="Hubbard S.S."/>
            <person name="Banfield J.F."/>
        </authorList>
    </citation>
    <scope>NUCLEOTIDE SEQUENCE [LARGE SCALE GENOMIC DNA]</scope>
</reference>
<organism evidence="1 2">
    <name type="scientific">candidate division WWE3 bacterium RIFOXYA2_FULL_46_9</name>
    <dbReference type="NCBI Taxonomy" id="1802636"/>
    <lineage>
        <taxon>Bacteria</taxon>
        <taxon>Katanobacteria</taxon>
    </lineage>
</organism>
<evidence type="ECO:0000313" key="1">
    <source>
        <dbReference type="EMBL" id="OGC63155.1"/>
    </source>
</evidence>
<sequence length="98" mass="11266">MARVKVYVDAVFDGLPILLGTIGRKAFLEQIKYSTGYIVLKPNKSNAHRPHPEKRFYIKYAQFMGEEKVVVRLAKEPNNQVQSEDPVIDIKVNCQFEV</sequence>
<evidence type="ECO:0000313" key="2">
    <source>
        <dbReference type="Proteomes" id="UP000176614"/>
    </source>
</evidence>